<dbReference type="KEGG" id="scb:SCAB_42711"/>
<evidence type="ECO:0000313" key="1">
    <source>
        <dbReference type="EMBL" id="CBG71340.1"/>
    </source>
</evidence>
<proteinExistence type="predicted"/>
<gene>
    <name evidence="1" type="ordered locus">SCAB_42711</name>
</gene>
<dbReference type="AlphaFoldDB" id="C9Z5I6"/>
<dbReference type="EMBL" id="FN554889">
    <property type="protein sequence ID" value="CBG71340.1"/>
    <property type="molecule type" value="Genomic_DNA"/>
</dbReference>
<protein>
    <submittedName>
        <fullName evidence="1">Putative membrane protein</fullName>
    </submittedName>
</protein>
<dbReference type="InterPro" id="IPR036291">
    <property type="entry name" value="NAD(P)-bd_dom_sf"/>
</dbReference>
<evidence type="ECO:0000313" key="2">
    <source>
        <dbReference type="Proteomes" id="UP000001444"/>
    </source>
</evidence>
<accession>C9Z5I6</accession>
<dbReference type="Proteomes" id="UP000001444">
    <property type="component" value="Chromosome"/>
</dbReference>
<name>C9Z5I6_STRSW</name>
<dbReference type="HOGENOM" id="CLU_2604678_0_0_11"/>
<reference evidence="1 2" key="1">
    <citation type="journal article" date="2010" name="Mol. Plant Microbe Interact.">
        <title>Streptomyces scabies 87-22 contains a coronafacic acid-like biosynthetic cluster that contributes to plant-microbe interactions.</title>
        <authorList>
            <person name="Bignell D.R."/>
            <person name="Seipke R.F."/>
            <person name="Huguet-Tapia J.C."/>
            <person name="Chambers A.H."/>
            <person name="Parry R.J."/>
            <person name="Loria R."/>
        </authorList>
    </citation>
    <scope>NUCLEOTIDE SEQUENCE [LARGE SCALE GENOMIC DNA]</scope>
    <source>
        <strain evidence="1 2">87.22</strain>
    </source>
</reference>
<dbReference type="Gene3D" id="3.40.50.720">
    <property type="entry name" value="NAD(P)-binding Rossmann-like Domain"/>
    <property type="match status" value="1"/>
</dbReference>
<dbReference type="STRING" id="680198.SCAB_42711"/>
<keyword evidence="2" id="KW-1185">Reference proteome</keyword>
<organism evidence="1 2">
    <name type="scientific">Streptomyces scabiei (strain 87.22)</name>
    <dbReference type="NCBI Taxonomy" id="680198"/>
    <lineage>
        <taxon>Bacteria</taxon>
        <taxon>Bacillati</taxon>
        <taxon>Actinomycetota</taxon>
        <taxon>Actinomycetes</taxon>
        <taxon>Kitasatosporales</taxon>
        <taxon>Streptomycetaceae</taxon>
        <taxon>Streptomyces</taxon>
    </lineage>
</organism>
<dbReference type="SUPFAM" id="SSF51735">
    <property type="entry name" value="NAD(P)-binding Rossmann-fold domains"/>
    <property type="match status" value="1"/>
</dbReference>
<sequence length="79" mass="8214">MRDPCPSLPAPTRTLRKPHAVVNMSKSQKHMMATKRPVVLVTGVSSGTGEATALALAEAGFEVIGTSRNTSKVTPPATA</sequence>